<dbReference type="EMBL" id="HBUF01332797">
    <property type="protein sequence ID" value="CAG6697280.1"/>
    <property type="molecule type" value="Transcribed_RNA"/>
</dbReference>
<dbReference type="EMBL" id="HBUF01332798">
    <property type="protein sequence ID" value="CAG6697282.1"/>
    <property type="molecule type" value="Transcribed_RNA"/>
</dbReference>
<dbReference type="AlphaFoldDB" id="A0A8D8XJX0"/>
<sequence>MLKFMLYNKILASELVHLGFNNAQNNNNAQNQYYNNNNQNNNAKDIATKSDRLAYQVTSEKHLFASARSVVDQLITLLHKDKMRAVQDLVIKQVMMVAQDKIQVPKTHKIWCVSTATRMFATGPKLWCDMLKSVHWSRETPTRSLNTSALSANITLTTKLTLPIIFESTQETDRLNVNYASTHLRSDLLS</sequence>
<reference evidence="1" key="1">
    <citation type="submission" date="2021-05" db="EMBL/GenBank/DDBJ databases">
        <authorList>
            <person name="Alioto T."/>
            <person name="Alioto T."/>
            <person name="Gomez Garrido J."/>
        </authorList>
    </citation>
    <scope>NUCLEOTIDE SEQUENCE</scope>
</reference>
<evidence type="ECO:0000313" key="1">
    <source>
        <dbReference type="EMBL" id="CAG6697280.1"/>
    </source>
</evidence>
<protein>
    <submittedName>
        <fullName evidence="1">Uncharacterized protein</fullName>
    </submittedName>
</protein>
<dbReference type="EMBL" id="HBUF01332799">
    <property type="protein sequence ID" value="CAG6697284.1"/>
    <property type="molecule type" value="Transcribed_RNA"/>
</dbReference>
<dbReference type="EMBL" id="HBUF01332800">
    <property type="protein sequence ID" value="CAG6697286.1"/>
    <property type="molecule type" value="Transcribed_RNA"/>
</dbReference>
<accession>A0A8D8XJX0</accession>
<name>A0A8D8XJX0_9HEMI</name>
<proteinExistence type="predicted"/>
<organism evidence="1">
    <name type="scientific">Cacopsylla melanoneura</name>
    <dbReference type="NCBI Taxonomy" id="428564"/>
    <lineage>
        <taxon>Eukaryota</taxon>
        <taxon>Metazoa</taxon>
        <taxon>Ecdysozoa</taxon>
        <taxon>Arthropoda</taxon>
        <taxon>Hexapoda</taxon>
        <taxon>Insecta</taxon>
        <taxon>Pterygota</taxon>
        <taxon>Neoptera</taxon>
        <taxon>Paraneoptera</taxon>
        <taxon>Hemiptera</taxon>
        <taxon>Sternorrhyncha</taxon>
        <taxon>Psylloidea</taxon>
        <taxon>Psyllidae</taxon>
        <taxon>Psyllinae</taxon>
        <taxon>Cacopsylla</taxon>
    </lineage>
</organism>